<evidence type="ECO:0000259" key="5">
    <source>
        <dbReference type="Pfam" id="PF05368"/>
    </source>
</evidence>
<evidence type="ECO:0000256" key="4">
    <source>
        <dbReference type="ARBA" id="ARBA00023276"/>
    </source>
</evidence>
<evidence type="ECO:0000256" key="3">
    <source>
        <dbReference type="ARBA" id="ARBA00022640"/>
    </source>
</evidence>
<reference evidence="6" key="1">
    <citation type="journal article" date="2018" name="Genome Biol. Evol.">
        <title>Mitochondrial and Plastid Genomes from Coralline Red Algae Provide Insights into the Incongruent Evolutionary Histories of Organelles.</title>
        <authorList>
            <person name="Lee J."/>
            <person name="Song H.J."/>
            <person name="In Park S."/>
            <person name="Lee Y.M."/>
            <person name="Jeong S.Y."/>
            <person name="Oh Cho T."/>
            <person name="Kim J.H."/>
            <person name="Choi H.G."/>
            <person name="Choi C.G."/>
            <person name="Nelson W.A."/>
            <person name="Fredericq S."/>
            <person name="Bhattacharya D."/>
            <person name="Su Yoon H."/>
        </authorList>
    </citation>
    <scope>NUCLEOTIDE SEQUENCE</scope>
</reference>
<evidence type="ECO:0000256" key="1">
    <source>
        <dbReference type="ARBA" id="ARBA00004474"/>
    </source>
</evidence>
<proteinExistence type="predicted"/>
<keyword evidence="3 6" id="KW-0934">Plastid</keyword>
<dbReference type="InterPro" id="IPR036291">
    <property type="entry name" value="NAD(P)-bd_dom_sf"/>
</dbReference>
<dbReference type="GO" id="GO:0009523">
    <property type="term" value="C:photosystem II"/>
    <property type="evidence" value="ECO:0007669"/>
    <property type="project" value="UniProtKB-KW"/>
</dbReference>
<dbReference type="InterPro" id="IPR008030">
    <property type="entry name" value="NmrA-like"/>
</dbReference>
<dbReference type="GO" id="GO:0009536">
    <property type="term" value="C:plastid"/>
    <property type="evidence" value="ECO:0007669"/>
    <property type="project" value="UniProtKB-SubCell"/>
</dbReference>
<dbReference type="InterPro" id="IPR044256">
    <property type="entry name" value="HCF244-like"/>
</dbReference>
<accession>A0A3G3MGC8</accession>
<sequence>MSLLVIGSTGTLGRQVVRKALEEGFQVKCFVRNFKKAAFLKEWGAELIYGDLKVLQTIPTTLYGVTAIIDASTTRVSDFCTTNRIDLDSKKVLIKAAKLAKIRRYIFFSIFDAQNYPNIPLMNLKAQVEEELINSNLDYTIFSICGFFQGLISQYALPILDQQSVWTTKESTSIPYIDTQDIAKFTIRSLSIKATKNKTFILAGKDSWTSFEIIDLCEKLSGQKSRISTIPIFTLQFMRKLTKFFQWSWNISDRLAFTNMLIEKQSFNIPMDEVYSIFHMDSSEINSLENYLEEYFSRILKKMKELNEHSKDANYVDNF</sequence>
<dbReference type="PANTHER" id="PTHR47128:SF2">
    <property type="entry name" value="PROTEIN HIGH CHLOROPHYLL FLUORESCENCE PHENOTYPE 244, CHLOROPLASTIC"/>
    <property type="match status" value="1"/>
</dbReference>
<protein>
    <recommendedName>
        <fullName evidence="5">NmrA-like domain-containing protein</fullName>
    </recommendedName>
</protein>
<keyword evidence="4" id="KW-0604">Photosystem II</keyword>
<dbReference type="Pfam" id="PF05368">
    <property type="entry name" value="NmrA"/>
    <property type="match status" value="1"/>
</dbReference>
<dbReference type="AlphaFoldDB" id="A0A3G3MGC8"/>
<dbReference type="GO" id="GO:0015979">
    <property type="term" value="P:photosynthesis"/>
    <property type="evidence" value="ECO:0007669"/>
    <property type="project" value="UniProtKB-KW"/>
</dbReference>
<dbReference type="SUPFAM" id="SSF51735">
    <property type="entry name" value="NAD(P)-binding Rossmann-fold domains"/>
    <property type="match status" value="1"/>
</dbReference>
<dbReference type="EMBL" id="MH281627">
    <property type="protein sequence ID" value="AYR05889.1"/>
    <property type="molecule type" value="Genomic_DNA"/>
</dbReference>
<geneLocation type="plastid" evidence="6"/>
<dbReference type="PANTHER" id="PTHR47128">
    <property type="match status" value="1"/>
</dbReference>
<name>A0A3G3MGC8_9FLOR</name>
<keyword evidence="2" id="KW-0602">Photosynthesis</keyword>
<evidence type="ECO:0000256" key="2">
    <source>
        <dbReference type="ARBA" id="ARBA00022531"/>
    </source>
</evidence>
<dbReference type="Gene3D" id="3.40.50.720">
    <property type="entry name" value="NAD(P)-binding Rossmann-like Domain"/>
    <property type="match status" value="1"/>
</dbReference>
<organism evidence="6">
    <name type="scientific">Lithothamnion sp</name>
    <dbReference type="NCBI Taxonomy" id="1940749"/>
    <lineage>
        <taxon>Eukaryota</taxon>
        <taxon>Rhodophyta</taxon>
        <taxon>Florideophyceae</taxon>
        <taxon>Corallinophycidae</taxon>
        <taxon>Hapalidiales</taxon>
        <taxon>Hapalidiaceae</taxon>
        <taxon>Melobesioideae</taxon>
        <taxon>Lithothamnion</taxon>
    </lineage>
</organism>
<feature type="domain" description="NmrA-like" evidence="5">
    <location>
        <begin position="3"/>
        <end position="236"/>
    </location>
</feature>
<dbReference type="CDD" id="cd05243">
    <property type="entry name" value="SDR_a5"/>
    <property type="match status" value="1"/>
</dbReference>
<evidence type="ECO:0000313" key="6">
    <source>
        <dbReference type="EMBL" id="AYR05889.1"/>
    </source>
</evidence>
<comment type="subcellular location">
    <subcellularLocation>
        <location evidence="1">Plastid</location>
    </subcellularLocation>
</comment>
<gene>
    <name evidence="6" type="primary">ycf39</name>
</gene>